<accession>A0ABS7AHS4</accession>
<dbReference type="RefSeq" id="WP_219765824.1">
    <property type="nucleotide sequence ID" value="NZ_JAHYBZ010000010.1"/>
</dbReference>
<reference evidence="2 3" key="1">
    <citation type="submission" date="2021-07" db="EMBL/GenBank/DDBJ databases">
        <authorList>
            <person name="So Y."/>
        </authorList>
    </citation>
    <scope>NUCLEOTIDE SEQUENCE [LARGE SCALE GENOMIC DNA]</scope>
    <source>
        <strain evidence="2 3">HJA6</strain>
    </source>
</reference>
<protein>
    <submittedName>
        <fullName evidence="2">GNAT family N-acetyltransferase</fullName>
    </submittedName>
</protein>
<dbReference type="PROSITE" id="PS51186">
    <property type="entry name" value="GNAT"/>
    <property type="match status" value="1"/>
</dbReference>
<dbReference type="Proteomes" id="UP001196565">
    <property type="component" value="Unassembled WGS sequence"/>
</dbReference>
<dbReference type="InterPro" id="IPR016181">
    <property type="entry name" value="Acyl_CoA_acyltransferase"/>
</dbReference>
<dbReference type="InterPro" id="IPR000182">
    <property type="entry name" value="GNAT_dom"/>
</dbReference>
<dbReference type="SUPFAM" id="SSF55729">
    <property type="entry name" value="Acyl-CoA N-acyltransferases (Nat)"/>
    <property type="match status" value="1"/>
</dbReference>
<proteinExistence type="predicted"/>
<evidence type="ECO:0000313" key="3">
    <source>
        <dbReference type="Proteomes" id="UP001196565"/>
    </source>
</evidence>
<dbReference type="Pfam" id="PF00583">
    <property type="entry name" value="Acetyltransf_1"/>
    <property type="match status" value="1"/>
</dbReference>
<evidence type="ECO:0000313" key="2">
    <source>
        <dbReference type="EMBL" id="MBW6401267.1"/>
    </source>
</evidence>
<name>A0ABS7AHS4_9PROT</name>
<evidence type="ECO:0000259" key="1">
    <source>
        <dbReference type="PROSITE" id="PS51186"/>
    </source>
</evidence>
<keyword evidence="3" id="KW-1185">Reference proteome</keyword>
<dbReference type="Gene3D" id="3.40.630.30">
    <property type="match status" value="1"/>
</dbReference>
<gene>
    <name evidence="2" type="ORF">KPL78_25640</name>
</gene>
<sequence>MTRIGQASTPEQIAQVARLFQEYAASLPVDLGYQDFAAELAALPGKYVPPTGALLIAEGDAGEALACVALRPMAQAGRCEMKRLYVAPAGRGLGLGRAMAEAICAEAARLGYREICLDTLPSMAQAQSLYARMGFQDIAPYYDTPVIGTRFLARPLG</sequence>
<comment type="caution">
    <text evidence="2">The sequence shown here is derived from an EMBL/GenBank/DDBJ whole genome shotgun (WGS) entry which is preliminary data.</text>
</comment>
<organism evidence="2 3">
    <name type="scientific">Roseomonas alba</name>
    <dbReference type="NCBI Taxonomy" id="2846776"/>
    <lineage>
        <taxon>Bacteria</taxon>
        <taxon>Pseudomonadati</taxon>
        <taxon>Pseudomonadota</taxon>
        <taxon>Alphaproteobacteria</taxon>
        <taxon>Acetobacterales</taxon>
        <taxon>Roseomonadaceae</taxon>
        <taxon>Roseomonas</taxon>
    </lineage>
</organism>
<dbReference type="EMBL" id="JAHYBZ010000010">
    <property type="protein sequence ID" value="MBW6401267.1"/>
    <property type="molecule type" value="Genomic_DNA"/>
</dbReference>
<dbReference type="InterPro" id="IPR052777">
    <property type="entry name" value="Acetyltransferase_Enz"/>
</dbReference>
<feature type="domain" description="N-acetyltransferase" evidence="1">
    <location>
        <begin position="2"/>
        <end position="157"/>
    </location>
</feature>
<dbReference type="PANTHER" id="PTHR43305">
    <property type="entry name" value="FAMILY N-ACETYLTRANSFERASE, PUTATIVE (AFU_ORTHOLOGUE AFUA_2G01380)-RELATED"/>
    <property type="match status" value="1"/>
</dbReference>
<dbReference type="PANTHER" id="PTHR43305:SF1">
    <property type="entry name" value="FAMILY N-ACETYLTRANSFERASE, PUTATIVE (AFU_ORTHOLOGUE AFUA_2G01380)-RELATED"/>
    <property type="match status" value="1"/>
</dbReference>
<dbReference type="CDD" id="cd04301">
    <property type="entry name" value="NAT_SF"/>
    <property type="match status" value="1"/>
</dbReference>